<dbReference type="Pfam" id="PF00754">
    <property type="entry name" value="F5_F8_type_C"/>
    <property type="match status" value="4"/>
</dbReference>
<name>A0ABN8LQP7_9CNID</name>
<feature type="domain" description="F5/8 type C" evidence="2">
    <location>
        <begin position="346"/>
        <end position="496"/>
    </location>
</feature>
<comment type="caution">
    <text evidence="3">The sequence shown here is derived from an EMBL/GenBank/DDBJ whole genome shotgun (WGS) entry which is preliminary data.</text>
</comment>
<feature type="domain" description="F5/8 type C" evidence="2">
    <location>
        <begin position="187"/>
        <end position="337"/>
    </location>
</feature>
<dbReference type="PANTHER" id="PTHR24543">
    <property type="entry name" value="MULTICOPPER OXIDASE-RELATED"/>
    <property type="match status" value="1"/>
</dbReference>
<dbReference type="Gene3D" id="2.20.100.10">
    <property type="entry name" value="Thrombospondin type-1 (TSP1) repeat"/>
    <property type="match status" value="3"/>
</dbReference>
<dbReference type="SMART" id="SM00209">
    <property type="entry name" value="TSP1"/>
    <property type="match status" value="3"/>
</dbReference>
<dbReference type="Proteomes" id="UP001159427">
    <property type="component" value="Unassembled WGS sequence"/>
</dbReference>
<dbReference type="InterPro" id="IPR036383">
    <property type="entry name" value="TSP1_rpt_sf"/>
</dbReference>
<dbReference type="CDD" id="cd00057">
    <property type="entry name" value="FA58C"/>
    <property type="match status" value="4"/>
</dbReference>
<protein>
    <recommendedName>
        <fullName evidence="2">F5/8 type C domain-containing protein</fullName>
    </recommendedName>
</protein>
<proteinExistence type="predicted"/>
<keyword evidence="1" id="KW-0732">Signal</keyword>
<dbReference type="InterPro" id="IPR000421">
    <property type="entry name" value="FA58C"/>
</dbReference>
<feature type="signal peptide" evidence="1">
    <location>
        <begin position="1"/>
        <end position="20"/>
    </location>
</feature>
<gene>
    <name evidence="3" type="ORF">PEVE_00044915</name>
</gene>
<organism evidence="3 4">
    <name type="scientific">Porites evermanni</name>
    <dbReference type="NCBI Taxonomy" id="104178"/>
    <lineage>
        <taxon>Eukaryota</taxon>
        <taxon>Metazoa</taxon>
        <taxon>Cnidaria</taxon>
        <taxon>Anthozoa</taxon>
        <taxon>Hexacorallia</taxon>
        <taxon>Scleractinia</taxon>
        <taxon>Fungiina</taxon>
        <taxon>Poritidae</taxon>
        <taxon>Porites</taxon>
    </lineage>
</organism>
<dbReference type="Pfam" id="PF00090">
    <property type="entry name" value="TSP_1"/>
    <property type="match status" value="3"/>
</dbReference>
<feature type="domain" description="F5/8 type C" evidence="2">
    <location>
        <begin position="24"/>
        <end position="175"/>
    </location>
</feature>
<evidence type="ECO:0000313" key="4">
    <source>
        <dbReference type="Proteomes" id="UP001159427"/>
    </source>
</evidence>
<accession>A0ABN8LQP7</accession>
<dbReference type="PROSITE" id="PS50022">
    <property type="entry name" value="FA58C_3"/>
    <property type="match status" value="4"/>
</dbReference>
<dbReference type="SMART" id="SM00231">
    <property type="entry name" value="FA58C"/>
    <property type="match status" value="4"/>
</dbReference>
<evidence type="ECO:0000313" key="3">
    <source>
        <dbReference type="EMBL" id="CAH3018809.1"/>
    </source>
</evidence>
<dbReference type="Gene3D" id="2.60.120.260">
    <property type="entry name" value="Galactose-binding domain-like"/>
    <property type="match status" value="4"/>
</dbReference>
<dbReference type="InterPro" id="IPR008979">
    <property type="entry name" value="Galactose-bd-like_sf"/>
</dbReference>
<dbReference type="SUPFAM" id="SSF82895">
    <property type="entry name" value="TSP-1 type 1 repeat"/>
    <property type="match status" value="3"/>
</dbReference>
<reference evidence="3 4" key="1">
    <citation type="submission" date="2022-05" db="EMBL/GenBank/DDBJ databases">
        <authorList>
            <consortium name="Genoscope - CEA"/>
            <person name="William W."/>
        </authorList>
    </citation>
    <scope>NUCLEOTIDE SEQUENCE [LARGE SCALE GENOMIC DNA]</scope>
</reference>
<keyword evidence="4" id="KW-1185">Reference proteome</keyword>
<evidence type="ECO:0000259" key="2">
    <source>
        <dbReference type="PROSITE" id="PS50022"/>
    </source>
</evidence>
<sequence>MKTTVAIVFLLQVSLRFGFSETACDQPLGMQNGAIPDSALTASSEAAAAHSPNRGRLNYATPAPAAWSSGGAHYLKNSWFQVDFGSWTKVTRIATQGRKYAYQWVTRYRLSYSYDGIFFKDYTEVASYPKVFSGNSDRNGIVTHELTNPIICRYIRILPTAYYAWVSLRAEFYGCKTGFPIPEVPTCRHPLGMESGHVPNSAITASTKLSSAFGPENARLHYQGDAGQVGAWIPLYQDHNQWLQVDFGSVTQITGISTQGYYNADHWVKSYTLQYSDNGYSFKPYQQSGHTKTFDGNVDRMNVVSHVLNPPINARYIRVIPESYFLYEALRLEFYGCKTSFSETACDQPLGMQNGAIPDSALTASSEAAAAHSPNRGRLNYATPPAAWSSGGAHYLKNSWFQVDFGSWTKVTRIATQGRKYAYQWVTRYRVSYSYDGIFFKDYAEGASYPKVFSGNSDRNGIVTHELMNPIICRYIRILPTAYHAWVSLRAEFYGCKTGFPIPELPTCRHPLGMESGYIPNSAITASTKLSSASGPENARLHYQGEAGRVGAWIPLYQDHNQWLQVDFGSVTQITGISTQGYYNADHWVKSYTLQYSDNGYSFKPYQQSGRTKTFDGNGDRMNVVSHVLNPPINARYIRVIPESYFLYEALRLEFYGCRTTNGGYSHWSSWSQCTSSCGIGEHSRTRTCTNPPPGPGGADCSGLGPNKDTQQCSNNNCPANGGYSDWGPYSQCSKTCGGGEQKRTRTCTNPPPAYGGKDCSALGASFSTRTCNIDPCPINGGYSAWGPYSQCSKTCGGGEQKRTRTCTDPPPQHGGDDCSRLGSAFSTRECNTQACPKTWKAMGCYQNTGRALADILRGVNGKRTVSKKLNVCRKMADAKGITVFGLDDKQCWTGQNAADTFNKYGNSGQCYTNKGGKSMGYFASESMFVYKKNDKGVWEKIGCYSNKSPTNALPDSFGDIKSGSNPDASYDFCKGKAESLGYKIFGLDDKNCLYGDNAETNYNKYGTSKLCVFSKAKTGHATGKSSYGNMFVYKQE</sequence>
<dbReference type="EMBL" id="CALNXI010000097">
    <property type="protein sequence ID" value="CAH3018809.1"/>
    <property type="molecule type" value="Genomic_DNA"/>
</dbReference>
<feature type="chain" id="PRO_5045551236" description="F5/8 type C domain-containing protein" evidence="1">
    <location>
        <begin position="21"/>
        <end position="1037"/>
    </location>
</feature>
<dbReference type="PROSITE" id="PS01285">
    <property type="entry name" value="FA58C_1"/>
    <property type="match status" value="2"/>
</dbReference>
<dbReference type="PROSITE" id="PS50092">
    <property type="entry name" value="TSP1"/>
    <property type="match status" value="3"/>
</dbReference>
<dbReference type="InterPro" id="IPR000884">
    <property type="entry name" value="TSP1_rpt"/>
</dbReference>
<dbReference type="PANTHER" id="PTHR24543:SF325">
    <property type="entry name" value="F5_8 TYPE C DOMAIN-CONTAINING PROTEIN"/>
    <property type="match status" value="1"/>
</dbReference>
<evidence type="ECO:0000256" key="1">
    <source>
        <dbReference type="SAM" id="SignalP"/>
    </source>
</evidence>
<feature type="domain" description="F5/8 type C" evidence="2">
    <location>
        <begin position="508"/>
        <end position="658"/>
    </location>
</feature>
<dbReference type="SUPFAM" id="SSF49785">
    <property type="entry name" value="Galactose-binding domain-like"/>
    <property type="match status" value="4"/>
</dbReference>